<protein>
    <submittedName>
        <fullName evidence="1">Uncharacterized protein</fullName>
    </submittedName>
</protein>
<accession>A0A2S0UJE3</accession>
<dbReference type="EMBL" id="CP028918">
    <property type="protein sequence ID" value="AWB47891.1"/>
    <property type="molecule type" value="Genomic_DNA"/>
</dbReference>
<sequence>MRKLLVEAKPGANPFTEIVKFVFCFEKPSEASLISRYATVLSVLHGHFKGKADVTHEVAVDYLVKLGGFESAIAAYTKPQLEKKPRLSEEVKKKLGAQLIADAAAAAANVVDATQIALQPAHAHKGFVLLLAHSDGSNVTVVGEAEADGKDVQKFVERHQVSAADIANPGINFLNRVFNLGELVGGTVAKGNASYEKGNKAVVRKLSMRPDEKGVTQLVVSAKGTDVAPVIHATPHASILTLRPISGCFSLLQEAHLDVKNTLNDPLLRYFSSLDVTPLSHPEGNPQWMLDNNEVPEHQRLMTWSNVTNSQHKTLDVEPDFATKVKATLIVRKEQIACFA</sequence>
<dbReference type="Proteomes" id="UP000244496">
    <property type="component" value="Chromosome"/>
</dbReference>
<name>A0A2S0UJE3_9RHOB</name>
<reference evidence="1 2" key="1">
    <citation type="submission" date="2018-04" db="EMBL/GenBank/DDBJ databases">
        <title>Genome sequencing of Gemmobacter.</title>
        <authorList>
            <person name="Yi H."/>
            <person name="Baek M.-G."/>
        </authorList>
    </citation>
    <scope>NUCLEOTIDE SEQUENCE [LARGE SCALE GENOMIC DNA]</scope>
    <source>
        <strain evidence="1 2">HYN0069</strain>
    </source>
</reference>
<proteinExistence type="predicted"/>
<dbReference type="KEGG" id="geh:HYN69_04635"/>
<dbReference type="OrthoDB" id="7592568at2"/>
<gene>
    <name evidence="1" type="ORF">HYN69_04635</name>
</gene>
<evidence type="ECO:0000313" key="1">
    <source>
        <dbReference type="EMBL" id="AWB47891.1"/>
    </source>
</evidence>
<keyword evidence="2" id="KW-1185">Reference proteome</keyword>
<dbReference type="AlphaFoldDB" id="A0A2S0UJE3"/>
<dbReference type="RefSeq" id="WP_108434715.1">
    <property type="nucleotide sequence ID" value="NZ_CP028918.1"/>
</dbReference>
<organism evidence="1 2">
    <name type="scientific">Paragemmobacter aquarius</name>
    <dbReference type="NCBI Taxonomy" id="2169400"/>
    <lineage>
        <taxon>Bacteria</taxon>
        <taxon>Pseudomonadati</taxon>
        <taxon>Pseudomonadota</taxon>
        <taxon>Alphaproteobacteria</taxon>
        <taxon>Rhodobacterales</taxon>
        <taxon>Paracoccaceae</taxon>
        <taxon>Paragemmobacter</taxon>
    </lineage>
</organism>
<evidence type="ECO:0000313" key="2">
    <source>
        <dbReference type="Proteomes" id="UP000244496"/>
    </source>
</evidence>